<reference evidence="2 3" key="1">
    <citation type="journal article" date="2018" name="Front. Plant Sci.">
        <title>Red Clover (Trifolium pratense) and Zigzag Clover (T. medium) - A Picture of Genomic Similarities and Differences.</title>
        <authorList>
            <person name="Dluhosova J."/>
            <person name="Istvanek J."/>
            <person name="Nedelnik J."/>
            <person name="Repkova J."/>
        </authorList>
    </citation>
    <scope>NUCLEOTIDE SEQUENCE [LARGE SCALE GENOMIC DNA]</scope>
    <source>
        <strain evidence="3">cv. 10/8</strain>
        <tissue evidence="2">Leaf</tissue>
    </source>
</reference>
<keyword evidence="1" id="KW-0611">Plant defense</keyword>
<organism evidence="2 3">
    <name type="scientific">Trifolium medium</name>
    <dbReference type="NCBI Taxonomy" id="97028"/>
    <lineage>
        <taxon>Eukaryota</taxon>
        <taxon>Viridiplantae</taxon>
        <taxon>Streptophyta</taxon>
        <taxon>Embryophyta</taxon>
        <taxon>Tracheophyta</taxon>
        <taxon>Spermatophyta</taxon>
        <taxon>Magnoliopsida</taxon>
        <taxon>eudicotyledons</taxon>
        <taxon>Gunneridae</taxon>
        <taxon>Pentapetalae</taxon>
        <taxon>rosids</taxon>
        <taxon>fabids</taxon>
        <taxon>Fabales</taxon>
        <taxon>Fabaceae</taxon>
        <taxon>Papilionoideae</taxon>
        <taxon>50 kb inversion clade</taxon>
        <taxon>NPAAA clade</taxon>
        <taxon>Hologalegina</taxon>
        <taxon>IRL clade</taxon>
        <taxon>Trifolieae</taxon>
        <taxon>Trifolium</taxon>
    </lineage>
</organism>
<proteinExistence type="predicted"/>
<evidence type="ECO:0000313" key="3">
    <source>
        <dbReference type="Proteomes" id="UP000265520"/>
    </source>
</evidence>
<dbReference type="Gene3D" id="3.80.10.10">
    <property type="entry name" value="Ribonuclease Inhibitor"/>
    <property type="match status" value="2"/>
</dbReference>
<keyword evidence="3" id="KW-1185">Reference proteome</keyword>
<dbReference type="EMBL" id="LXQA010049176">
    <property type="protein sequence ID" value="MCI02463.1"/>
    <property type="molecule type" value="Genomic_DNA"/>
</dbReference>
<dbReference type="InterPro" id="IPR032675">
    <property type="entry name" value="LRR_dom_sf"/>
</dbReference>
<dbReference type="GO" id="GO:0006952">
    <property type="term" value="P:defense response"/>
    <property type="evidence" value="ECO:0007669"/>
    <property type="project" value="UniProtKB-KW"/>
</dbReference>
<evidence type="ECO:0000313" key="2">
    <source>
        <dbReference type="EMBL" id="MCI02463.1"/>
    </source>
</evidence>
<dbReference type="PANTHER" id="PTHR36766">
    <property type="entry name" value="PLANT BROAD-SPECTRUM MILDEW RESISTANCE PROTEIN RPW8"/>
    <property type="match status" value="1"/>
</dbReference>
<dbReference type="AlphaFoldDB" id="A0A392NRL7"/>
<comment type="caution">
    <text evidence="2">The sequence shown here is derived from an EMBL/GenBank/DDBJ whole genome shotgun (WGS) entry which is preliminary data.</text>
</comment>
<evidence type="ECO:0000256" key="1">
    <source>
        <dbReference type="ARBA" id="ARBA00022821"/>
    </source>
</evidence>
<dbReference type="Proteomes" id="UP000265520">
    <property type="component" value="Unassembled WGS sequence"/>
</dbReference>
<dbReference type="SUPFAM" id="SSF52058">
    <property type="entry name" value="L domain-like"/>
    <property type="match status" value="1"/>
</dbReference>
<dbReference type="PANTHER" id="PTHR36766:SF42">
    <property type="entry name" value="NB-ARC DOMAIN DISEASE RESISTANCE PROTEIN"/>
    <property type="match status" value="1"/>
</dbReference>
<sequence>MDCPNLLGLPFLPALKELHVEGKCSWELLSSIDKLHNLESLYLGDNEEVSCFPDDMLSNLTSLKKLSIWNHSKLKLLQIETINPSSIQILCIWHCENLESLKDEALQGLHSLEHLEILKCPKFNLSAGFRYLTCLEYLEVGNFSDMSGLQEALQHMTALQSIALRSLPNLTSLPDCLGNLGLLQRLDIIACPNLMCLPTTIQCLSGLQRLQIHGCPELENRCRKETWEDWPKIAHVKRFINGISFGPRGSISADSAPILSKEGLS</sequence>
<protein>
    <submittedName>
        <fullName evidence="2">CC-NBS-LRR resistance protein</fullName>
    </submittedName>
</protein>
<name>A0A392NRL7_9FABA</name>
<accession>A0A392NRL7</accession>